<dbReference type="GO" id="GO:1990904">
    <property type="term" value="C:ribonucleoprotein complex"/>
    <property type="evidence" value="ECO:0007669"/>
    <property type="project" value="UniProtKB-KW"/>
</dbReference>
<dbReference type="NCBIfam" id="NF000955">
    <property type="entry name" value="PRK00099.1-1"/>
    <property type="match status" value="1"/>
</dbReference>
<keyword evidence="5" id="KW-0699">rRNA-binding</keyword>
<evidence type="ECO:0000313" key="7">
    <source>
        <dbReference type="Proteomes" id="UP000230431"/>
    </source>
</evidence>
<dbReference type="CDD" id="cd05797">
    <property type="entry name" value="Ribosomal_L10"/>
    <property type="match status" value="1"/>
</dbReference>
<dbReference type="InterPro" id="IPR022973">
    <property type="entry name" value="Ribosomal_uL10_bac"/>
</dbReference>
<accession>A0A2H0RIX8</accession>
<dbReference type="InterPro" id="IPR047865">
    <property type="entry name" value="Ribosomal_uL10_bac_type"/>
</dbReference>
<evidence type="ECO:0000256" key="4">
    <source>
        <dbReference type="ARBA" id="ARBA00035202"/>
    </source>
</evidence>
<dbReference type="SUPFAM" id="SSF160369">
    <property type="entry name" value="Ribosomal protein L10-like"/>
    <property type="match status" value="1"/>
</dbReference>
<keyword evidence="3 5" id="KW-0687">Ribonucleoprotein</keyword>
<comment type="similarity">
    <text evidence="1 5">Belongs to the universal ribosomal protein uL10 family.</text>
</comment>
<comment type="function">
    <text evidence="5">Forms part of the ribosomal stalk, playing a central role in the interaction of the ribosome with GTP-bound translation factors.</text>
</comment>
<dbReference type="HAMAP" id="MF_00362">
    <property type="entry name" value="Ribosomal_uL10"/>
    <property type="match status" value="1"/>
</dbReference>
<dbReference type="GO" id="GO:0005840">
    <property type="term" value="C:ribosome"/>
    <property type="evidence" value="ECO:0007669"/>
    <property type="project" value="UniProtKB-KW"/>
</dbReference>
<keyword evidence="2 5" id="KW-0689">Ribosomal protein</keyword>
<dbReference type="Gene3D" id="3.30.70.1730">
    <property type="match status" value="1"/>
</dbReference>
<comment type="subunit">
    <text evidence="5">Part of the ribosomal stalk of the 50S ribosomal subunit. The N-terminus interacts with L11 and the large rRNA to form the base of the stalk. The C-terminus forms an elongated spine to which L12 dimers bind in a sequential fashion forming a multimeric L10(L12)X complex.</text>
</comment>
<protein>
    <recommendedName>
        <fullName evidence="4 5">Large ribosomal subunit protein uL10</fullName>
    </recommendedName>
</protein>
<dbReference type="EMBL" id="PCYK01000002">
    <property type="protein sequence ID" value="PIR46443.1"/>
    <property type="molecule type" value="Genomic_DNA"/>
</dbReference>
<gene>
    <name evidence="5 6" type="primary">rplJ</name>
    <name evidence="6" type="ORF">COV08_00110</name>
</gene>
<proteinExistence type="inferred from homology"/>
<reference evidence="6 7" key="1">
    <citation type="submission" date="2017-09" db="EMBL/GenBank/DDBJ databases">
        <title>Depth-based differentiation of microbial function through sediment-hosted aquifers and enrichment of novel symbionts in the deep terrestrial subsurface.</title>
        <authorList>
            <person name="Probst A.J."/>
            <person name="Ladd B."/>
            <person name="Jarett J.K."/>
            <person name="Geller-Mcgrath D.E."/>
            <person name="Sieber C.M."/>
            <person name="Emerson J.B."/>
            <person name="Anantharaman K."/>
            <person name="Thomas B.C."/>
            <person name="Malmstrom R."/>
            <person name="Stieglmeier M."/>
            <person name="Klingl A."/>
            <person name="Woyke T."/>
            <person name="Ryan C.M."/>
            <person name="Banfield J.F."/>
        </authorList>
    </citation>
    <scope>NUCLEOTIDE SEQUENCE [LARGE SCALE GENOMIC DNA]</scope>
    <source>
        <strain evidence="6">CG10_big_fil_rev_8_21_14_0_10_49_38</strain>
    </source>
</reference>
<keyword evidence="5" id="KW-0694">RNA-binding</keyword>
<evidence type="ECO:0000313" key="6">
    <source>
        <dbReference type="EMBL" id="PIR46443.1"/>
    </source>
</evidence>
<dbReference type="Proteomes" id="UP000230431">
    <property type="component" value="Unassembled WGS sequence"/>
</dbReference>
<evidence type="ECO:0000256" key="5">
    <source>
        <dbReference type="HAMAP-Rule" id="MF_00362"/>
    </source>
</evidence>
<dbReference type="Pfam" id="PF00466">
    <property type="entry name" value="Ribosomal_L10"/>
    <property type="match status" value="1"/>
</dbReference>
<name>A0A2H0RIX8_9BACT</name>
<dbReference type="PANTHER" id="PTHR11560">
    <property type="entry name" value="39S RIBOSOMAL PROTEIN L10, MITOCHONDRIAL"/>
    <property type="match status" value="1"/>
</dbReference>
<organism evidence="6 7">
    <name type="scientific">Candidatus Vogelbacteria bacterium CG10_big_fil_rev_8_21_14_0_10_49_38</name>
    <dbReference type="NCBI Taxonomy" id="1975043"/>
    <lineage>
        <taxon>Bacteria</taxon>
        <taxon>Candidatus Vogeliibacteriota</taxon>
    </lineage>
</organism>
<dbReference type="GO" id="GO:0006412">
    <property type="term" value="P:translation"/>
    <property type="evidence" value="ECO:0007669"/>
    <property type="project" value="UniProtKB-UniRule"/>
</dbReference>
<dbReference type="Gene3D" id="6.10.250.290">
    <property type="match status" value="1"/>
</dbReference>
<evidence type="ECO:0000256" key="1">
    <source>
        <dbReference type="ARBA" id="ARBA00008889"/>
    </source>
</evidence>
<dbReference type="GO" id="GO:0070180">
    <property type="term" value="F:large ribosomal subunit rRNA binding"/>
    <property type="evidence" value="ECO:0007669"/>
    <property type="project" value="UniProtKB-UniRule"/>
</dbReference>
<dbReference type="AlphaFoldDB" id="A0A2H0RIX8"/>
<evidence type="ECO:0000256" key="3">
    <source>
        <dbReference type="ARBA" id="ARBA00023274"/>
    </source>
</evidence>
<dbReference type="InterPro" id="IPR043141">
    <property type="entry name" value="Ribosomal_uL10-like_sf"/>
</dbReference>
<evidence type="ECO:0000256" key="2">
    <source>
        <dbReference type="ARBA" id="ARBA00022980"/>
    </source>
</evidence>
<comment type="caution">
    <text evidence="6">The sequence shown here is derived from an EMBL/GenBank/DDBJ whole genome shotgun (WGS) entry which is preliminary data.</text>
</comment>
<dbReference type="InterPro" id="IPR001790">
    <property type="entry name" value="Ribosomal_uL10"/>
</dbReference>
<sequence length="171" mass="18297">MAITKDKKIEIVKKVGEIGSLGGSMVFVNFHGLTVAGINTLRRNLQAQGLGYYVAKKTLIKRALADRAIEGQLPELAGEVGIAFAMAQSEADPLLPVKEVYDFHKKNAEVIKIIGGVFEGAYASAEMMLSLAKIPGRQVLYAQFLNVINSPIQGLVIGLDAIAKKKEGAVS</sequence>